<organism evidence="9 10">
    <name type="scientific">Kockovaella imperatae</name>
    <dbReference type="NCBI Taxonomy" id="4999"/>
    <lineage>
        <taxon>Eukaryota</taxon>
        <taxon>Fungi</taxon>
        <taxon>Dikarya</taxon>
        <taxon>Basidiomycota</taxon>
        <taxon>Agaricomycotina</taxon>
        <taxon>Tremellomycetes</taxon>
        <taxon>Tremellales</taxon>
        <taxon>Cuniculitremaceae</taxon>
        <taxon>Kockovaella</taxon>
    </lineage>
</organism>
<feature type="transmembrane region" description="Helical" evidence="8">
    <location>
        <begin position="267"/>
        <end position="287"/>
    </location>
</feature>
<feature type="transmembrane region" description="Helical" evidence="8">
    <location>
        <begin position="147"/>
        <end position="169"/>
    </location>
</feature>
<dbReference type="GO" id="GO:0005886">
    <property type="term" value="C:plasma membrane"/>
    <property type="evidence" value="ECO:0007669"/>
    <property type="project" value="UniProtKB-ARBA"/>
</dbReference>
<dbReference type="FunCoup" id="A0A1Y1UP47">
    <property type="interactions" value="249"/>
</dbReference>
<comment type="subcellular location">
    <subcellularLocation>
        <location evidence="1">Membrane</location>
        <topology evidence="1">Multi-pass membrane protein</topology>
    </subcellularLocation>
</comment>
<dbReference type="InParanoid" id="A0A1Y1UP47"/>
<dbReference type="Gene3D" id="1.20.1250.20">
    <property type="entry name" value="MFS general substrate transporter like domains"/>
    <property type="match status" value="1"/>
</dbReference>
<evidence type="ECO:0000256" key="3">
    <source>
        <dbReference type="ARBA" id="ARBA00022448"/>
    </source>
</evidence>
<feature type="transmembrane region" description="Helical" evidence="8">
    <location>
        <begin position="573"/>
        <end position="594"/>
    </location>
</feature>
<keyword evidence="6 8" id="KW-0472">Membrane</keyword>
<evidence type="ECO:0000256" key="4">
    <source>
        <dbReference type="ARBA" id="ARBA00022692"/>
    </source>
</evidence>
<evidence type="ECO:0000256" key="6">
    <source>
        <dbReference type="ARBA" id="ARBA00023136"/>
    </source>
</evidence>
<evidence type="ECO:0000313" key="10">
    <source>
        <dbReference type="Proteomes" id="UP000193218"/>
    </source>
</evidence>
<evidence type="ECO:0000256" key="8">
    <source>
        <dbReference type="SAM" id="Phobius"/>
    </source>
</evidence>
<dbReference type="AlphaFoldDB" id="A0A1Y1UP47"/>
<gene>
    <name evidence="9" type="ORF">BD324DRAFT_614944</name>
</gene>
<evidence type="ECO:0000256" key="7">
    <source>
        <dbReference type="SAM" id="MobiDB-lite"/>
    </source>
</evidence>
<reference evidence="9 10" key="1">
    <citation type="submission" date="2017-03" db="EMBL/GenBank/DDBJ databases">
        <title>Widespread Adenine N6-methylation of Active Genes in Fungi.</title>
        <authorList>
            <consortium name="DOE Joint Genome Institute"/>
            <person name="Mondo S.J."/>
            <person name="Dannebaum R.O."/>
            <person name="Kuo R.C."/>
            <person name="Louie K.B."/>
            <person name="Bewick A.J."/>
            <person name="Labutti K."/>
            <person name="Haridas S."/>
            <person name="Kuo A."/>
            <person name="Salamov A."/>
            <person name="Ahrendt S.R."/>
            <person name="Lau R."/>
            <person name="Bowen B.P."/>
            <person name="Lipzen A."/>
            <person name="Sullivan W."/>
            <person name="Andreopoulos W.B."/>
            <person name="Clum A."/>
            <person name="Lindquist E."/>
            <person name="Daum C."/>
            <person name="Northen T.R."/>
            <person name="Ramamoorthy G."/>
            <person name="Schmitz R.J."/>
            <person name="Gryganskyi A."/>
            <person name="Culley D."/>
            <person name="Magnuson J."/>
            <person name="James T.Y."/>
            <person name="O'Malley M.A."/>
            <person name="Stajich J.E."/>
            <person name="Spatafora J.W."/>
            <person name="Visel A."/>
            <person name="Grigoriev I.V."/>
        </authorList>
    </citation>
    <scope>NUCLEOTIDE SEQUENCE [LARGE SCALE GENOMIC DNA]</scope>
    <source>
        <strain evidence="9 10">NRRL Y-17943</strain>
    </source>
</reference>
<dbReference type="InterPro" id="IPR036259">
    <property type="entry name" value="MFS_trans_sf"/>
</dbReference>
<comment type="similarity">
    <text evidence="2">Belongs to the major facilitator superfamily. Proton-dependent oligopeptide transporter (POT/PTR) (TC 2.A.17) family.</text>
</comment>
<dbReference type="SUPFAM" id="SSF103473">
    <property type="entry name" value="MFS general substrate transporter"/>
    <property type="match status" value="1"/>
</dbReference>
<feature type="transmembrane region" description="Helical" evidence="8">
    <location>
        <begin position="395"/>
        <end position="413"/>
    </location>
</feature>
<evidence type="ECO:0000256" key="1">
    <source>
        <dbReference type="ARBA" id="ARBA00004141"/>
    </source>
</evidence>
<feature type="transmembrane region" description="Helical" evidence="8">
    <location>
        <begin position="508"/>
        <end position="532"/>
    </location>
</feature>
<feature type="region of interest" description="Disordered" evidence="7">
    <location>
        <begin position="16"/>
        <end position="49"/>
    </location>
</feature>
<proteinExistence type="inferred from homology"/>
<evidence type="ECO:0000256" key="5">
    <source>
        <dbReference type="ARBA" id="ARBA00022989"/>
    </source>
</evidence>
<keyword evidence="5 8" id="KW-1133">Transmembrane helix</keyword>
<dbReference type="EMBL" id="NBSH01000002">
    <property type="protein sequence ID" value="ORX39772.1"/>
    <property type="molecule type" value="Genomic_DNA"/>
</dbReference>
<comment type="caution">
    <text evidence="9">The sequence shown here is derived from an EMBL/GenBank/DDBJ whole genome shotgun (WGS) entry which is preliminary data.</text>
</comment>
<dbReference type="FunFam" id="1.20.1250.20:FF:000085">
    <property type="entry name" value="MFS peptide transporter Ptr2"/>
    <property type="match status" value="1"/>
</dbReference>
<dbReference type="Proteomes" id="UP000193218">
    <property type="component" value="Unassembled WGS sequence"/>
</dbReference>
<dbReference type="RefSeq" id="XP_021873557.1">
    <property type="nucleotide sequence ID" value="XM_022014665.1"/>
</dbReference>
<dbReference type="STRING" id="4999.A0A1Y1UP47"/>
<feature type="transmembrane region" description="Helical" evidence="8">
    <location>
        <begin position="544"/>
        <end position="567"/>
    </location>
</feature>
<protein>
    <submittedName>
        <fullName evidence="9">POT family-domain-containing protein</fullName>
    </submittedName>
</protein>
<name>A0A1Y1UP47_9TREE</name>
<accession>A0A1Y1UP47</accession>
<dbReference type="GeneID" id="33556473"/>
<dbReference type="InterPro" id="IPR000109">
    <property type="entry name" value="POT_fam"/>
</dbReference>
<evidence type="ECO:0000256" key="2">
    <source>
        <dbReference type="ARBA" id="ARBA00005982"/>
    </source>
</evidence>
<feature type="transmembrane region" description="Helical" evidence="8">
    <location>
        <begin position="293"/>
        <end position="315"/>
    </location>
</feature>
<keyword evidence="3" id="KW-0813">Transport</keyword>
<feature type="transmembrane region" description="Helical" evidence="8">
    <location>
        <begin position="210"/>
        <end position="228"/>
    </location>
</feature>
<dbReference type="PANTHER" id="PTHR11654">
    <property type="entry name" value="OLIGOPEPTIDE TRANSPORTER-RELATED"/>
    <property type="match status" value="1"/>
</dbReference>
<keyword evidence="4 8" id="KW-0812">Transmembrane</keyword>
<keyword evidence="10" id="KW-1185">Reference proteome</keyword>
<dbReference type="GO" id="GO:0071916">
    <property type="term" value="F:dipeptide transmembrane transporter activity"/>
    <property type="evidence" value="ECO:0007669"/>
    <property type="project" value="UniProtKB-ARBA"/>
</dbReference>
<dbReference type="Pfam" id="PF00854">
    <property type="entry name" value="PTR2"/>
    <property type="match status" value="1"/>
</dbReference>
<evidence type="ECO:0000313" key="9">
    <source>
        <dbReference type="EMBL" id="ORX39772.1"/>
    </source>
</evidence>
<feature type="transmembrane region" description="Helical" evidence="8">
    <location>
        <begin position="181"/>
        <end position="204"/>
    </location>
</feature>
<feature type="transmembrane region" description="Helical" evidence="8">
    <location>
        <begin position="466"/>
        <end position="488"/>
    </location>
</feature>
<sequence length="626" mass="67857">MSQPAVPLDYESAALPATGLPTHQVEPSTDRTAVPSPMTVNEKSKKGYDPADMDKVVVSAAIDLETEDTPSEQEMSTLRKVSAPLPWVAVAMCLIEFGERASYYGSKGPFNNFINNPLPEGGNGAGAVAPGAAGINQSAGALGKGSVAASALVNMFDFLAYVIPIYGAIVADTKWGRFKTICVGTAVGGIAHIILVIPAIPAVIQNPNGSLGAFIISIVSLAFAAGFIKPSLGPLLCDQSPVKVPTLKTLKSGERVIVDPSATVERYLLIFYWCINVGAFFALATSYSSRLVGFWLAFLIPGIIYILMPAVLVIASKGLYKAPPQGSVVLEAIKVFRVLLSDGGWKRMWKGGDDFWNRAKPTFIYDRDGELDLNKVFWDDKFVDEIKQSIHACQVFLLIPFFAMADGGIGNSVNSMSTAMTLNGAPNDLISNFNPLALIVFTPLATYFIYPFFTRIGHPLKPMTRMCVGFLMASFGDICAALVQWRIYKTSPCGWYASTCAEVSPVAIWWQIPIIMIPAAGEIFVNVTSYELAYTRSPARMKGLVYAMALFNSAISAALSLALANAIQDPWLIWPWTALAVITFCLAWVFPTYFRNLNEPQSDFANKDRMEGRLQPKVLAGKESEP</sequence>
<feature type="transmembrane region" description="Helical" evidence="8">
    <location>
        <begin position="433"/>
        <end position="454"/>
    </location>
</feature>
<dbReference type="OrthoDB" id="8904098at2759"/>